<dbReference type="EMBL" id="BMAQ01000010">
    <property type="protein sequence ID" value="GFR38090.1"/>
    <property type="molecule type" value="Genomic_DNA"/>
</dbReference>
<dbReference type="AlphaFoldDB" id="A0A916VH59"/>
<protein>
    <recommendedName>
        <fullName evidence="4">Sporulation protein YtrH</fullName>
    </recommendedName>
</protein>
<gene>
    <name evidence="2" type="ORF">PRECH8_13860</name>
</gene>
<feature type="transmembrane region" description="Helical" evidence="1">
    <location>
        <begin position="14"/>
        <end position="36"/>
    </location>
</feature>
<proteinExistence type="predicted"/>
<sequence length="112" mass="11903">MSLQDFLGKLVLDFFIAFGVIVGAAMLGGIGSVLTLQPPKAEMLRIATNFKIWAVVIVIGGTIDPLRYIESNLLVGAISPAIKQLLHIVSAFLGAYVASKLIEWICGGGMQT</sequence>
<keyword evidence="1" id="KW-0812">Transmembrane</keyword>
<dbReference type="Pfam" id="PF14034">
    <property type="entry name" value="Spore_YtrH"/>
    <property type="match status" value="1"/>
</dbReference>
<keyword evidence="1" id="KW-1133">Transmembrane helix</keyword>
<organism evidence="2 3">
    <name type="scientific">Insulibacter thermoxylanivorax</name>
    <dbReference type="NCBI Taxonomy" id="2749268"/>
    <lineage>
        <taxon>Bacteria</taxon>
        <taxon>Bacillati</taxon>
        <taxon>Bacillota</taxon>
        <taxon>Bacilli</taxon>
        <taxon>Bacillales</taxon>
        <taxon>Paenibacillaceae</taxon>
        <taxon>Insulibacter</taxon>
    </lineage>
</organism>
<evidence type="ECO:0000313" key="3">
    <source>
        <dbReference type="Proteomes" id="UP000654993"/>
    </source>
</evidence>
<keyword evidence="3" id="KW-1185">Reference proteome</keyword>
<dbReference type="InterPro" id="IPR025689">
    <property type="entry name" value="Spore_YtrH"/>
</dbReference>
<evidence type="ECO:0008006" key="4">
    <source>
        <dbReference type="Google" id="ProtNLM"/>
    </source>
</evidence>
<reference evidence="2" key="1">
    <citation type="submission" date="2020-08" db="EMBL/GenBank/DDBJ databases">
        <authorList>
            <person name="Uke A."/>
            <person name="Chhe C."/>
            <person name="Baramee S."/>
            <person name="Kosugi A."/>
        </authorList>
    </citation>
    <scope>NUCLEOTIDE SEQUENCE</scope>
    <source>
        <strain evidence="2">DA-C8</strain>
    </source>
</reference>
<comment type="caution">
    <text evidence="2">The sequence shown here is derived from an EMBL/GenBank/DDBJ whole genome shotgun (WGS) entry which is preliminary data.</text>
</comment>
<dbReference type="Proteomes" id="UP000654993">
    <property type="component" value="Unassembled WGS sequence"/>
</dbReference>
<name>A0A916VH59_9BACL</name>
<evidence type="ECO:0000313" key="2">
    <source>
        <dbReference type="EMBL" id="GFR38090.1"/>
    </source>
</evidence>
<accession>A0A916VH59</accession>
<reference evidence="2" key="2">
    <citation type="journal article" date="2021" name="Data Brief">
        <title>Draft genome sequence data of the facultative, thermophilic, xylanolytic bacterium Paenibacillus sp. strain DA-C8.</title>
        <authorList>
            <person name="Chhe C."/>
            <person name="Uke A."/>
            <person name="Baramee S."/>
            <person name="Ungkulpasvich U."/>
            <person name="Tachaapaikoon C."/>
            <person name="Pason P."/>
            <person name="Waeonukul R."/>
            <person name="Ratanakhanokchai K."/>
            <person name="Kosugi A."/>
        </authorList>
    </citation>
    <scope>NUCLEOTIDE SEQUENCE</scope>
    <source>
        <strain evidence="2">DA-C8</strain>
    </source>
</reference>
<evidence type="ECO:0000256" key="1">
    <source>
        <dbReference type="SAM" id="Phobius"/>
    </source>
</evidence>
<keyword evidence="1" id="KW-0472">Membrane</keyword>